<organism evidence="2 3">
    <name type="scientific">Pseudomonas putida</name>
    <name type="common">Arthrobacter siderocapsulatus</name>
    <dbReference type="NCBI Taxonomy" id="303"/>
    <lineage>
        <taxon>Bacteria</taxon>
        <taxon>Pseudomonadati</taxon>
        <taxon>Pseudomonadota</taxon>
        <taxon>Gammaproteobacteria</taxon>
        <taxon>Pseudomonadales</taxon>
        <taxon>Pseudomonadaceae</taxon>
        <taxon>Pseudomonas</taxon>
    </lineage>
</organism>
<feature type="transmembrane region" description="Helical" evidence="1">
    <location>
        <begin position="251"/>
        <end position="273"/>
    </location>
</feature>
<comment type="caution">
    <text evidence="2">The sequence shown here is derived from an EMBL/GenBank/DDBJ whole genome shotgun (WGS) entry which is preliminary data.</text>
</comment>
<sequence length="396" mass="45042">MTIEMGLEERPVEELDLVSKVKMLPERYFSFIESRLDGGQQIGSLLTADNLKAIKRYVSTVNQLPRTQVEIEREVDYAALGIQASMVNDLYVALHRHAYEWDILERSVKQLGPEIELFAESLVQRGGSLLENLESSDVFMAIKKRKAEHGDDVYTAQLSQEEQAQIASVLAIGISELVREIEGTRRRIDDVDARANWFNNEIKRELKPRMGRLLKHFEEKISHEDTLEKRRQLDEWDEQIDQLKSEYDANVGYAFTGILLGPIGLVITGGVFGHKAENIRAAKNVLIEKRDELACALGKLAPALNDFERVSTLVRDLQFRCKDLSAASKRLADVWLFLASYANNSVNEAKELSTISQLESFVHDFSEVIKPWTKIGSICHVLSDLFNELIEEYEEA</sequence>
<evidence type="ECO:0000313" key="2">
    <source>
        <dbReference type="EMBL" id="OUM27663.1"/>
    </source>
</evidence>
<dbReference type="CDD" id="cd22657">
    <property type="entry name" value="ClyA_XaxA-like"/>
    <property type="match status" value="1"/>
</dbReference>
<keyword evidence="1" id="KW-0812">Transmembrane</keyword>
<keyword evidence="1" id="KW-0472">Membrane</keyword>
<evidence type="ECO:0008006" key="4">
    <source>
        <dbReference type="Google" id="ProtNLM"/>
    </source>
</evidence>
<keyword evidence="1" id="KW-1133">Transmembrane helix</keyword>
<gene>
    <name evidence="2" type="ORF">B8W72_21905</name>
</gene>
<dbReference type="EMBL" id="NFSB01000085">
    <property type="protein sequence ID" value="OUM27663.1"/>
    <property type="molecule type" value="Genomic_DNA"/>
</dbReference>
<name>A0A1Y3KXE2_PSEPU</name>
<evidence type="ECO:0000313" key="3">
    <source>
        <dbReference type="Proteomes" id="UP000196082"/>
    </source>
</evidence>
<protein>
    <recommendedName>
        <fullName evidence="4">Alpha-xenorhabdolysin family binary toxin subunit A</fullName>
    </recommendedName>
</protein>
<dbReference type="AlphaFoldDB" id="A0A1Y3KXE2"/>
<evidence type="ECO:0000256" key="1">
    <source>
        <dbReference type="SAM" id="Phobius"/>
    </source>
</evidence>
<dbReference type="SUPFAM" id="SSF58100">
    <property type="entry name" value="Bacterial hemolysins"/>
    <property type="match status" value="1"/>
</dbReference>
<proteinExistence type="predicted"/>
<dbReference type="Gene3D" id="1.20.1170.10">
    <property type="match status" value="1"/>
</dbReference>
<dbReference type="RefSeq" id="WP_086977940.1">
    <property type="nucleotide sequence ID" value="NZ_NFSB01000085.1"/>
</dbReference>
<dbReference type="NCBIfam" id="NF033928">
    <property type="entry name" value="alph_xenorhab_A"/>
    <property type="match status" value="1"/>
</dbReference>
<dbReference type="Proteomes" id="UP000196082">
    <property type="component" value="Unassembled WGS sequence"/>
</dbReference>
<reference evidence="2 3" key="1">
    <citation type="submission" date="2017-05" db="EMBL/GenBank/DDBJ databases">
        <title>Whole genome sequence of Pseudomonas putida isolate 1312 commercialized as a biostimulant.</title>
        <authorList>
            <person name="Crovadore J."/>
            <person name="Blanc P."/>
            <person name="Chablais R."/>
            <person name="Cochard B."/>
            <person name="Grizard D."/>
            <person name="Lefort F."/>
        </authorList>
    </citation>
    <scope>NUCLEOTIDE SEQUENCE [LARGE SCALE GENOMIC DNA]</scope>
    <source>
        <strain evidence="2 3">1312</strain>
    </source>
</reference>
<accession>A0A1Y3KXE2</accession>